<dbReference type="InterPro" id="IPR013320">
    <property type="entry name" value="ConA-like_dom_sf"/>
</dbReference>
<dbReference type="SMART" id="SM00449">
    <property type="entry name" value="SPRY"/>
    <property type="match status" value="2"/>
</dbReference>
<dbReference type="KEGG" id="hazt:108671452"/>
<dbReference type="PROSITE" id="PS50188">
    <property type="entry name" value="B302_SPRY"/>
    <property type="match status" value="1"/>
</dbReference>
<dbReference type="Pfam" id="PF00622">
    <property type="entry name" value="SPRY"/>
    <property type="match status" value="2"/>
</dbReference>
<feature type="compositionally biased region" description="Gly residues" evidence="1">
    <location>
        <begin position="478"/>
        <end position="502"/>
    </location>
</feature>
<feature type="compositionally biased region" description="Acidic residues" evidence="1">
    <location>
        <begin position="356"/>
        <end position="369"/>
    </location>
</feature>
<sequence>MEMQRSLWAEDIGDAALSSKRIRAERLLVEGDIIKYTGNGRGIGVFVSEQTITTENSYFELTILNTDMFGAVSIGVCHDTYPLNKMPGWDKDSLGYHGDDGMLYRGNALGYRFGPRCGKNDRMGCGIRPVPPVDVDSQLLPQALSQNTHYVYFTRNGKEIGCVTVVQPEGGLHPCVGLAGPQDRVRFTGPLPPPSAGPVILSPHSPPPPLPGEEVPMLVDHNDDDWSRLHNVKLSGQCLSYCGRGEQIEDVGLAVAKHALCPASHYFQLHILDSGQHAYITIGITKKHYPRRCYPGWRSGSVAYHADDGRVFTGGRCGKGEPLGPPCRAGDVMGCGILFPRDYCHTDANRGSCDESSADESGDDDDDVESSSLACSDDEDDVDDDEERDDDDVIEAEDYEQLASSPGDLLLPDDILNTSSWKCSADSSPRSLLHKLMSLDRLSGDQQPDAPPPPPPAQELYAQVPAERRRRRRHQSGGDAGGAGGGDGGGGGGGGGGDGGGRMTRSSVLIREHRPLPAGRGGRQRLVQVFFTRNGCVLGRVEAVVPRGGFFPTISLGGPKEAVRVDLRPLTG</sequence>
<dbReference type="AlphaFoldDB" id="A0A979FJ19"/>
<organism evidence="3 4">
    <name type="scientific">Hyalella azteca</name>
    <name type="common">Amphipod</name>
    <dbReference type="NCBI Taxonomy" id="294128"/>
    <lineage>
        <taxon>Eukaryota</taxon>
        <taxon>Metazoa</taxon>
        <taxon>Ecdysozoa</taxon>
        <taxon>Arthropoda</taxon>
        <taxon>Crustacea</taxon>
        <taxon>Multicrustacea</taxon>
        <taxon>Malacostraca</taxon>
        <taxon>Eumalacostraca</taxon>
        <taxon>Peracarida</taxon>
        <taxon>Amphipoda</taxon>
        <taxon>Senticaudata</taxon>
        <taxon>Talitrida</taxon>
        <taxon>Talitroidea</taxon>
        <taxon>Hyalellidae</taxon>
        <taxon>Hyalella</taxon>
    </lineage>
</organism>
<dbReference type="SUPFAM" id="SSF49899">
    <property type="entry name" value="Concanavalin A-like lectins/glucanases"/>
    <property type="match status" value="2"/>
</dbReference>
<dbReference type="Gene3D" id="2.60.120.920">
    <property type="match status" value="2"/>
</dbReference>
<feature type="compositionally biased region" description="Acidic residues" evidence="1">
    <location>
        <begin position="376"/>
        <end position="390"/>
    </location>
</feature>
<reference evidence="4" key="1">
    <citation type="submission" date="2025-08" db="UniProtKB">
        <authorList>
            <consortium name="RefSeq"/>
        </authorList>
    </citation>
    <scope>IDENTIFICATION</scope>
    <source>
        <tissue evidence="4">Whole organism</tissue>
    </source>
</reference>
<evidence type="ECO:0000313" key="4">
    <source>
        <dbReference type="RefSeq" id="XP_047736983.1"/>
    </source>
</evidence>
<evidence type="ECO:0000256" key="1">
    <source>
        <dbReference type="SAM" id="MobiDB-lite"/>
    </source>
</evidence>
<evidence type="ECO:0000259" key="2">
    <source>
        <dbReference type="PROSITE" id="PS50188"/>
    </source>
</evidence>
<dbReference type="PANTHER" id="PTHR12864">
    <property type="entry name" value="RAN BINDING PROTEIN 9-RELATED"/>
    <property type="match status" value="1"/>
</dbReference>
<name>A0A979FJ19_HYAAZ</name>
<feature type="region of interest" description="Disordered" evidence="1">
    <location>
        <begin position="350"/>
        <end position="390"/>
    </location>
</feature>
<proteinExistence type="predicted"/>
<keyword evidence="3" id="KW-1185">Reference proteome</keyword>
<evidence type="ECO:0000313" key="3">
    <source>
        <dbReference type="Proteomes" id="UP000694843"/>
    </source>
</evidence>
<dbReference type="OrthoDB" id="25503at2759"/>
<dbReference type="Proteomes" id="UP000694843">
    <property type="component" value="Unplaced"/>
</dbReference>
<dbReference type="InterPro" id="IPR001870">
    <property type="entry name" value="B30.2/SPRY"/>
</dbReference>
<dbReference type="InterPro" id="IPR043136">
    <property type="entry name" value="B30.2/SPRY_sf"/>
</dbReference>
<feature type="region of interest" description="Disordered" evidence="1">
    <location>
        <begin position="465"/>
        <end position="504"/>
    </location>
</feature>
<dbReference type="OMA" id="EMVIDSC"/>
<accession>A0A979FJ19</accession>
<feature type="domain" description="B30.2/SPRY" evidence="2">
    <location>
        <begin position="1"/>
        <end position="194"/>
    </location>
</feature>
<dbReference type="InterPro" id="IPR003877">
    <property type="entry name" value="SPRY_dom"/>
</dbReference>
<dbReference type="InterPro" id="IPR050618">
    <property type="entry name" value="Ubq-SigPath_Reg"/>
</dbReference>
<gene>
    <name evidence="4" type="primary">LOC108671452</name>
</gene>
<protein>
    <submittedName>
        <fullName evidence="4">SPRY domain-containing protein 3 isoform X1</fullName>
    </submittedName>
</protein>
<dbReference type="RefSeq" id="XP_047736983.1">
    <property type="nucleotide sequence ID" value="XM_047881027.1"/>
</dbReference>
<dbReference type="GeneID" id="108671452"/>